<feature type="coiled-coil region" evidence="7">
    <location>
        <begin position="3"/>
        <end position="48"/>
    </location>
</feature>
<accession>A0A383D5B9</accession>
<dbReference type="AlphaFoldDB" id="A0A383D5B9"/>
<dbReference type="GO" id="GO:0006355">
    <property type="term" value="P:regulation of DNA-templated transcription"/>
    <property type="evidence" value="ECO:0007669"/>
    <property type="project" value="InterPro"/>
</dbReference>
<dbReference type="InterPro" id="IPR003661">
    <property type="entry name" value="HisK_dim/P_dom"/>
</dbReference>
<keyword evidence="6" id="KW-0902">Two-component regulatory system</keyword>
<dbReference type="SUPFAM" id="SSF47384">
    <property type="entry name" value="Homodimeric domain of signal transducing histidine kinase"/>
    <property type="match status" value="1"/>
</dbReference>
<dbReference type="SMART" id="SM00091">
    <property type="entry name" value="PAS"/>
    <property type="match status" value="1"/>
</dbReference>
<proteinExistence type="predicted"/>
<dbReference type="Gene3D" id="3.30.450.20">
    <property type="entry name" value="PAS domain"/>
    <property type="match status" value="1"/>
</dbReference>
<dbReference type="SMART" id="SM00388">
    <property type="entry name" value="HisKA"/>
    <property type="match status" value="1"/>
</dbReference>
<evidence type="ECO:0000256" key="1">
    <source>
        <dbReference type="ARBA" id="ARBA00022553"/>
    </source>
</evidence>
<dbReference type="NCBIfam" id="TIGR00229">
    <property type="entry name" value="sensory_box"/>
    <property type="match status" value="1"/>
</dbReference>
<evidence type="ECO:0000256" key="3">
    <source>
        <dbReference type="ARBA" id="ARBA00022741"/>
    </source>
</evidence>
<evidence type="ECO:0000256" key="2">
    <source>
        <dbReference type="ARBA" id="ARBA00022679"/>
    </source>
</evidence>
<dbReference type="InterPro" id="IPR036097">
    <property type="entry name" value="HisK_dim/P_sf"/>
</dbReference>
<keyword evidence="5" id="KW-0067">ATP-binding</keyword>
<dbReference type="CDD" id="cd00082">
    <property type="entry name" value="HisKA"/>
    <property type="match status" value="1"/>
</dbReference>
<dbReference type="CDD" id="cd00130">
    <property type="entry name" value="PAS"/>
    <property type="match status" value="1"/>
</dbReference>
<evidence type="ECO:0000256" key="5">
    <source>
        <dbReference type="ARBA" id="ARBA00022840"/>
    </source>
</evidence>
<evidence type="ECO:0000256" key="6">
    <source>
        <dbReference type="ARBA" id="ARBA00023012"/>
    </source>
</evidence>
<evidence type="ECO:0000259" key="8">
    <source>
        <dbReference type="PROSITE" id="PS50112"/>
    </source>
</evidence>
<gene>
    <name evidence="9" type="ORF">METZ01_LOCUS492445</name>
</gene>
<sequence length="237" mass="26945">EVAEQLQRSYDELQVRIKKLDLELADKNKELEKNLVEKEEVKNYLNDILESLTNGVIVVDRLGRITTFNQTAGNLTGLKPQNCLGKTLKEVFPFDLFENLVSRLEKNRRETVSQDQDITTPDKKIIHARVSASPVWDNHGGQIGTVLILQDRTDLRRLEEFAHRNQRLREMGEMAAGIAHEIRNPLGSIELFASLLKKDLEGDPEKAKLVQHIRAGVQNMDRIISTLLLFAKSSQPS</sequence>
<evidence type="ECO:0000256" key="7">
    <source>
        <dbReference type="SAM" id="Coils"/>
    </source>
</evidence>
<protein>
    <recommendedName>
        <fullName evidence="8">PAS domain-containing protein</fullName>
    </recommendedName>
</protein>
<name>A0A383D5B9_9ZZZZ</name>
<dbReference type="Pfam" id="PF00989">
    <property type="entry name" value="PAS"/>
    <property type="match status" value="1"/>
</dbReference>
<keyword evidence="4" id="KW-0418">Kinase</keyword>
<reference evidence="9" key="1">
    <citation type="submission" date="2018-05" db="EMBL/GenBank/DDBJ databases">
        <authorList>
            <person name="Lanie J.A."/>
            <person name="Ng W.-L."/>
            <person name="Kazmierczak K.M."/>
            <person name="Andrzejewski T.M."/>
            <person name="Davidsen T.M."/>
            <person name="Wayne K.J."/>
            <person name="Tettelin H."/>
            <person name="Glass J.I."/>
            <person name="Rusch D."/>
            <person name="Podicherti R."/>
            <person name="Tsui H.-C.T."/>
            <person name="Winkler M.E."/>
        </authorList>
    </citation>
    <scope>NUCLEOTIDE SEQUENCE</scope>
</reference>
<dbReference type="EMBL" id="UINC01214382">
    <property type="protein sequence ID" value="SVE39591.1"/>
    <property type="molecule type" value="Genomic_DNA"/>
</dbReference>
<dbReference type="InterPro" id="IPR000014">
    <property type="entry name" value="PAS"/>
</dbReference>
<evidence type="ECO:0000313" key="9">
    <source>
        <dbReference type="EMBL" id="SVE39591.1"/>
    </source>
</evidence>
<dbReference type="SUPFAM" id="SSF55785">
    <property type="entry name" value="PYP-like sensor domain (PAS domain)"/>
    <property type="match status" value="1"/>
</dbReference>
<dbReference type="PANTHER" id="PTHR43065:SF10">
    <property type="entry name" value="PEROXIDE STRESS-ACTIVATED HISTIDINE KINASE MAK3"/>
    <property type="match status" value="1"/>
</dbReference>
<dbReference type="InterPro" id="IPR013767">
    <property type="entry name" value="PAS_fold"/>
</dbReference>
<keyword evidence="1" id="KW-0597">Phosphoprotein</keyword>
<keyword evidence="2" id="KW-0808">Transferase</keyword>
<dbReference type="GO" id="GO:0005524">
    <property type="term" value="F:ATP binding"/>
    <property type="evidence" value="ECO:0007669"/>
    <property type="project" value="UniProtKB-KW"/>
</dbReference>
<feature type="non-terminal residue" evidence="9">
    <location>
        <position position="237"/>
    </location>
</feature>
<dbReference type="PROSITE" id="PS50112">
    <property type="entry name" value="PAS"/>
    <property type="match status" value="1"/>
</dbReference>
<dbReference type="Gene3D" id="1.10.287.130">
    <property type="match status" value="1"/>
</dbReference>
<dbReference type="InterPro" id="IPR035965">
    <property type="entry name" value="PAS-like_dom_sf"/>
</dbReference>
<dbReference type="Pfam" id="PF00512">
    <property type="entry name" value="HisKA"/>
    <property type="match status" value="1"/>
</dbReference>
<organism evidence="9">
    <name type="scientific">marine metagenome</name>
    <dbReference type="NCBI Taxonomy" id="408172"/>
    <lineage>
        <taxon>unclassified sequences</taxon>
        <taxon>metagenomes</taxon>
        <taxon>ecological metagenomes</taxon>
    </lineage>
</organism>
<keyword evidence="3" id="KW-0547">Nucleotide-binding</keyword>
<evidence type="ECO:0000256" key="4">
    <source>
        <dbReference type="ARBA" id="ARBA00022777"/>
    </source>
</evidence>
<dbReference type="GO" id="GO:0000155">
    <property type="term" value="F:phosphorelay sensor kinase activity"/>
    <property type="evidence" value="ECO:0007669"/>
    <property type="project" value="InterPro"/>
</dbReference>
<feature type="non-terminal residue" evidence="9">
    <location>
        <position position="1"/>
    </location>
</feature>
<dbReference type="PANTHER" id="PTHR43065">
    <property type="entry name" value="SENSOR HISTIDINE KINASE"/>
    <property type="match status" value="1"/>
</dbReference>
<keyword evidence="7" id="KW-0175">Coiled coil</keyword>
<feature type="domain" description="PAS" evidence="8">
    <location>
        <begin position="41"/>
        <end position="111"/>
    </location>
</feature>